<proteinExistence type="predicted"/>
<accession>A0A9P4ULJ4</accession>
<organism evidence="1 2">
    <name type="scientific">Polychaeton citri CBS 116435</name>
    <dbReference type="NCBI Taxonomy" id="1314669"/>
    <lineage>
        <taxon>Eukaryota</taxon>
        <taxon>Fungi</taxon>
        <taxon>Dikarya</taxon>
        <taxon>Ascomycota</taxon>
        <taxon>Pezizomycotina</taxon>
        <taxon>Dothideomycetes</taxon>
        <taxon>Dothideomycetidae</taxon>
        <taxon>Capnodiales</taxon>
        <taxon>Capnodiaceae</taxon>
        <taxon>Polychaeton</taxon>
    </lineage>
</organism>
<protein>
    <submittedName>
        <fullName evidence="1">Uncharacterized protein</fullName>
    </submittedName>
</protein>
<dbReference type="EMBL" id="MU003854">
    <property type="protein sequence ID" value="KAF2717015.1"/>
    <property type="molecule type" value="Genomic_DNA"/>
</dbReference>
<comment type="caution">
    <text evidence="1">The sequence shown here is derived from an EMBL/GenBank/DDBJ whole genome shotgun (WGS) entry which is preliminary data.</text>
</comment>
<keyword evidence="2" id="KW-1185">Reference proteome</keyword>
<evidence type="ECO:0000313" key="1">
    <source>
        <dbReference type="EMBL" id="KAF2717015.1"/>
    </source>
</evidence>
<dbReference type="AlphaFoldDB" id="A0A9P4ULJ4"/>
<gene>
    <name evidence="1" type="ORF">K431DRAFT_167092</name>
</gene>
<evidence type="ECO:0000313" key="2">
    <source>
        <dbReference type="Proteomes" id="UP000799441"/>
    </source>
</evidence>
<name>A0A9P4ULJ4_9PEZI</name>
<dbReference type="Proteomes" id="UP000799441">
    <property type="component" value="Unassembled WGS sequence"/>
</dbReference>
<reference evidence="1" key="1">
    <citation type="journal article" date="2020" name="Stud. Mycol.">
        <title>101 Dothideomycetes genomes: a test case for predicting lifestyles and emergence of pathogens.</title>
        <authorList>
            <person name="Haridas S."/>
            <person name="Albert R."/>
            <person name="Binder M."/>
            <person name="Bloem J."/>
            <person name="Labutti K."/>
            <person name="Salamov A."/>
            <person name="Andreopoulos B."/>
            <person name="Baker S."/>
            <person name="Barry K."/>
            <person name="Bills G."/>
            <person name="Bluhm B."/>
            <person name="Cannon C."/>
            <person name="Castanera R."/>
            <person name="Culley D."/>
            <person name="Daum C."/>
            <person name="Ezra D."/>
            <person name="Gonzalez J."/>
            <person name="Henrissat B."/>
            <person name="Kuo A."/>
            <person name="Liang C."/>
            <person name="Lipzen A."/>
            <person name="Lutzoni F."/>
            <person name="Magnuson J."/>
            <person name="Mondo S."/>
            <person name="Nolan M."/>
            <person name="Ohm R."/>
            <person name="Pangilinan J."/>
            <person name="Park H.-J."/>
            <person name="Ramirez L."/>
            <person name="Alfaro M."/>
            <person name="Sun H."/>
            <person name="Tritt A."/>
            <person name="Yoshinaga Y."/>
            <person name="Zwiers L.-H."/>
            <person name="Turgeon B."/>
            <person name="Goodwin S."/>
            <person name="Spatafora J."/>
            <person name="Crous P."/>
            <person name="Grigoriev I."/>
        </authorList>
    </citation>
    <scope>NUCLEOTIDE SEQUENCE</scope>
    <source>
        <strain evidence="1">CBS 116435</strain>
    </source>
</reference>
<sequence>MSPTISGLGMRASKAMHLQWQGWSGLRARPRPPLGPSLARMTLRLTFCRKLWRVVLMARALPSSNGASAVAGGLLEIFMAQSAIIHDHSNNHRHPDPPLRSLVAKSSSWPMSVLCEVIRWHTYSAAAGSVLSRDS</sequence>